<dbReference type="EMBL" id="JAJNBZ010000007">
    <property type="protein sequence ID" value="MCE5170019.1"/>
    <property type="molecule type" value="Genomic_DNA"/>
</dbReference>
<evidence type="ECO:0000313" key="3">
    <source>
        <dbReference type="Proteomes" id="UP001199916"/>
    </source>
</evidence>
<name>A0ABS8YKE0_9BACL</name>
<evidence type="ECO:0000256" key="1">
    <source>
        <dbReference type="SAM" id="SignalP"/>
    </source>
</evidence>
<sequence length="67" mass="7510">MIQQRIQLKLKQAVSPVLAFIMAVSLLVGCTGGTTPPTVGQQTPNPEQKTTRGFARRRRTRFFLFYG</sequence>
<evidence type="ECO:0000313" key="2">
    <source>
        <dbReference type="EMBL" id="MCE5170019.1"/>
    </source>
</evidence>
<dbReference type="Proteomes" id="UP001199916">
    <property type="component" value="Unassembled WGS sequence"/>
</dbReference>
<proteinExistence type="predicted"/>
<reference evidence="2 3" key="1">
    <citation type="submission" date="2021-11" db="EMBL/GenBank/DDBJ databases">
        <title>Draft genome sequence of Paenibacillus profundus YoMME, a new Gram-positive bacteria with exoelectrogenic properties.</title>
        <authorList>
            <person name="Hubenova Y."/>
            <person name="Hubenova E."/>
            <person name="Manasiev Y."/>
            <person name="Peykov S."/>
            <person name="Mitov M."/>
        </authorList>
    </citation>
    <scope>NUCLEOTIDE SEQUENCE [LARGE SCALE GENOMIC DNA]</scope>
    <source>
        <strain evidence="2 3">YoMME</strain>
    </source>
</reference>
<feature type="signal peptide" evidence="1">
    <location>
        <begin position="1"/>
        <end position="19"/>
    </location>
</feature>
<accession>A0ABS8YKE0</accession>
<feature type="chain" id="PRO_5045915429" evidence="1">
    <location>
        <begin position="20"/>
        <end position="67"/>
    </location>
</feature>
<keyword evidence="1" id="KW-0732">Signal</keyword>
<dbReference type="PROSITE" id="PS51257">
    <property type="entry name" value="PROKAR_LIPOPROTEIN"/>
    <property type="match status" value="1"/>
</dbReference>
<gene>
    <name evidence="2" type="ORF">LQV63_11930</name>
</gene>
<organism evidence="2 3">
    <name type="scientific">Paenibacillus profundus</name>
    <dbReference type="NCBI Taxonomy" id="1173085"/>
    <lineage>
        <taxon>Bacteria</taxon>
        <taxon>Bacillati</taxon>
        <taxon>Bacillota</taxon>
        <taxon>Bacilli</taxon>
        <taxon>Bacillales</taxon>
        <taxon>Paenibacillaceae</taxon>
        <taxon>Paenibacillus</taxon>
    </lineage>
</organism>
<comment type="caution">
    <text evidence="2">The sequence shown here is derived from an EMBL/GenBank/DDBJ whole genome shotgun (WGS) entry which is preliminary data.</text>
</comment>
<protein>
    <submittedName>
        <fullName evidence="2">Uncharacterized protein</fullName>
    </submittedName>
</protein>
<keyword evidence="3" id="KW-1185">Reference proteome</keyword>